<proteinExistence type="inferred from homology"/>
<keyword evidence="7 8" id="KW-0472">Membrane</keyword>
<dbReference type="AlphaFoldDB" id="A0A7J6VK56"/>
<feature type="transmembrane region" description="Helical" evidence="8">
    <location>
        <begin position="318"/>
        <end position="337"/>
    </location>
</feature>
<dbReference type="GO" id="GO:0005385">
    <property type="term" value="F:zinc ion transmembrane transporter activity"/>
    <property type="evidence" value="ECO:0007669"/>
    <property type="project" value="InterPro"/>
</dbReference>
<evidence type="ECO:0000256" key="6">
    <source>
        <dbReference type="ARBA" id="ARBA00023065"/>
    </source>
</evidence>
<sequence length="340" mass="36146">MFPVLVKGECTCDGEESEEGSKSKALKFKIGAIVSILVFGGIGVCIPVFSKIFPSFEPGKDFFFMMKAFAAGVILATGFIHVLPDAFEHLSSPCLGKPWSEFPFTGFIAMMAAIGTLIVDTIATSYYKNMHFNKAQAIVVNEDEEKGIDEHEHDGHVHVHTHATHGHAHGSVGGGSDEGELIRHRVISNVLELGIIVHSVIIGISLGASEDASTIKTLLIALSFHQFFEGMGLGGCIAQAKFKTRAVVLMIIFFAFTTPLGIGIGIGISNGYKENSPTALIVEGVLNSASSGILIYMALVDLLAADFMSAKIQGSGKLLLQVCVSLLLGVGMMSTLAKWA</sequence>
<keyword evidence="6 8" id="KW-0406">Ion transport</keyword>
<keyword evidence="4 8" id="KW-0812">Transmembrane</keyword>
<keyword evidence="3 8" id="KW-0813">Transport</keyword>
<dbReference type="EMBL" id="JABWDY010031082">
    <property type="protein sequence ID" value="KAF5185147.1"/>
    <property type="molecule type" value="Genomic_DNA"/>
</dbReference>
<keyword evidence="5 8" id="KW-1133">Transmembrane helix</keyword>
<comment type="caution">
    <text evidence="8">Lacks conserved residue(s) required for the propagation of feature annotation.</text>
</comment>
<dbReference type="PANTHER" id="PTHR11040:SF35">
    <property type="entry name" value="ZINC TRANSPORTER 5"/>
    <property type="match status" value="1"/>
</dbReference>
<accession>A0A7J6VK56</accession>
<feature type="transmembrane region" description="Helical" evidence="8">
    <location>
        <begin position="288"/>
        <end position="306"/>
    </location>
</feature>
<evidence type="ECO:0000256" key="8">
    <source>
        <dbReference type="RuleBase" id="RU362088"/>
    </source>
</evidence>
<evidence type="ECO:0000256" key="5">
    <source>
        <dbReference type="ARBA" id="ARBA00022989"/>
    </source>
</evidence>
<dbReference type="PANTHER" id="PTHR11040">
    <property type="entry name" value="ZINC/IRON TRANSPORTER"/>
    <property type="match status" value="1"/>
</dbReference>
<dbReference type="NCBIfam" id="TIGR00820">
    <property type="entry name" value="zip"/>
    <property type="match status" value="1"/>
</dbReference>
<comment type="caution">
    <text evidence="9">The sequence shown here is derived from an EMBL/GenBank/DDBJ whole genome shotgun (WGS) entry which is preliminary data.</text>
</comment>
<feature type="transmembrane region" description="Helical" evidence="8">
    <location>
        <begin position="62"/>
        <end position="84"/>
    </location>
</feature>
<dbReference type="InterPro" id="IPR004698">
    <property type="entry name" value="Zn/Fe_permease_fun/pln"/>
</dbReference>
<reference evidence="9 10" key="1">
    <citation type="submission" date="2020-06" db="EMBL/GenBank/DDBJ databases">
        <title>Transcriptomic and genomic resources for Thalictrum thalictroides and T. hernandezii: Facilitating candidate gene discovery in an emerging model plant lineage.</title>
        <authorList>
            <person name="Arias T."/>
            <person name="Riano-Pachon D.M."/>
            <person name="Di Stilio V.S."/>
        </authorList>
    </citation>
    <scope>NUCLEOTIDE SEQUENCE [LARGE SCALE GENOMIC DNA]</scope>
    <source>
        <strain evidence="10">cv. WT478/WT964</strain>
        <tissue evidence="9">Leaves</tissue>
    </source>
</reference>
<dbReference type="GO" id="GO:0005886">
    <property type="term" value="C:plasma membrane"/>
    <property type="evidence" value="ECO:0007669"/>
    <property type="project" value="TreeGrafter"/>
</dbReference>
<comment type="similarity">
    <text evidence="2 8">Belongs to the ZIP transporter (TC 2.A.5) family.</text>
</comment>
<name>A0A7J6VK56_THATH</name>
<feature type="transmembrane region" description="Helical" evidence="8">
    <location>
        <begin position="246"/>
        <end position="268"/>
    </location>
</feature>
<evidence type="ECO:0000256" key="2">
    <source>
        <dbReference type="ARBA" id="ARBA00006939"/>
    </source>
</evidence>
<gene>
    <name evidence="9" type="ORF">FRX31_025273</name>
</gene>
<comment type="subcellular location">
    <subcellularLocation>
        <location evidence="1 8">Membrane</location>
        <topology evidence="1 8">Multi-pass membrane protein</topology>
    </subcellularLocation>
</comment>
<evidence type="ECO:0000313" key="9">
    <source>
        <dbReference type="EMBL" id="KAF5185147.1"/>
    </source>
</evidence>
<dbReference type="Proteomes" id="UP000554482">
    <property type="component" value="Unassembled WGS sequence"/>
</dbReference>
<feature type="transmembrane region" description="Helical" evidence="8">
    <location>
        <begin position="30"/>
        <end position="50"/>
    </location>
</feature>
<dbReference type="InterPro" id="IPR003689">
    <property type="entry name" value="ZIP"/>
</dbReference>
<protein>
    <submittedName>
        <fullName evidence="9">Zinc transporter</fullName>
    </submittedName>
</protein>
<evidence type="ECO:0000256" key="1">
    <source>
        <dbReference type="ARBA" id="ARBA00004141"/>
    </source>
</evidence>
<organism evidence="9 10">
    <name type="scientific">Thalictrum thalictroides</name>
    <name type="common">Rue-anemone</name>
    <name type="synonym">Anemone thalictroides</name>
    <dbReference type="NCBI Taxonomy" id="46969"/>
    <lineage>
        <taxon>Eukaryota</taxon>
        <taxon>Viridiplantae</taxon>
        <taxon>Streptophyta</taxon>
        <taxon>Embryophyta</taxon>
        <taxon>Tracheophyta</taxon>
        <taxon>Spermatophyta</taxon>
        <taxon>Magnoliopsida</taxon>
        <taxon>Ranunculales</taxon>
        <taxon>Ranunculaceae</taxon>
        <taxon>Thalictroideae</taxon>
        <taxon>Thalictrum</taxon>
    </lineage>
</organism>
<feature type="transmembrane region" description="Helical" evidence="8">
    <location>
        <begin position="104"/>
        <end position="127"/>
    </location>
</feature>
<evidence type="ECO:0000256" key="4">
    <source>
        <dbReference type="ARBA" id="ARBA00022692"/>
    </source>
</evidence>
<evidence type="ECO:0000256" key="7">
    <source>
        <dbReference type="ARBA" id="ARBA00023136"/>
    </source>
</evidence>
<keyword evidence="10" id="KW-1185">Reference proteome</keyword>
<evidence type="ECO:0000256" key="3">
    <source>
        <dbReference type="ARBA" id="ARBA00022448"/>
    </source>
</evidence>
<dbReference type="OrthoDB" id="448280at2759"/>
<evidence type="ECO:0000313" key="10">
    <source>
        <dbReference type="Proteomes" id="UP000554482"/>
    </source>
</evidence>
<dbReference type="Pfam" id="PF02535">
    <property type="entry name" value="Zip"/>
    <property type="match status" value="1"/>
</dbReference>